<dbReference type="Proteomes" id="UP000566995">
    <property type="component" value="Unassembled WGS sequence"/>
</dbReference>
<dbReference type="RefSeq" id="WP_184585496.1">
    <property type="nucleotide sequence ID" value="NZ_JACHLI010000001.1"/>
</dbReference>
<dbReference type="EMBL" id="JACHLI010000001">
    <property type="protein sequence ID" value="MBB4861218.1"/>
    <property type="molecule type" value="Genomic_DNA"/>
</dbReference>
<name>A0A7W7NY06_PSENT</name>
<evidence type="ECO:0000313" key="1">
    <source>
        <dbReference type="EMBL" id="MBB4861218.1"/>
    </source>
</evidence>
<organism evidence="1 2">
    <name type="scientific">Pseudomonas nitroreducens</name>
    <dbReference type="NCBI Taxonomy" id="46680"/>
    <lineage>
        <taxon>Bacteria</taxon>
        <taxon>Pseudomonadati</taxon>
        <taxon>Pseudomonadota</taxon>
        <taxon>Gammaproteobacteria</taxon>
        <taxon>Pseudomonadales</taxon>
        <taxon>Pseudomonadaceae</taxon>
        <taxon>Pseudomonas</taxon>
    </lineage>
</organism>
<proteinExistence type="predicted"/>
<reference evidence="1 2" key="1">
    <citation type="submission" date="2020-08" db="EMBL/GenBank/DDBJ databases">
        <title>Functional genomics of gut bacteria from endangered species of beetles.</title>
        <authorList>
            <person name="Carlos-Shanley C."/>
        </authorList>
    </citation>
    <scope>NUCLEOTIDE SEQUENCE [LARGE SCALE GENOMIC DNA]</scope>
    <source>
        <strain evidence="1 2">S00179</strain>
    </source>
</reference>
<gene>
    <name evidence="1" type="ORF">HNP46_000029</name>
</gene>
<evidence type="ECO:0000313" key="2">
    <source>
        <dbReference type="Proteomes" id="UP000566995"/>
    </source>
</evidence>
<accession>A0A7W7NY06</accession>
<protein>
    <submittedName>
        <fullName evidence="1">Uncharacterized protein</fullName>
    </submittedName>
</protein>
<comment type="caution">
    <text evidence="1">The sequence shown here is derived from an EMBL/GenBank/DDBJ whole genome shotgun (WGS) entry which is preliminary data.</text>
</comment>
<dbReference type="AlphaFoldDB" id="A0A7W7NY06"/>
<sequence length="111" mass="12441">MTTDVSTLISKMEMHWNDGRSSKAFDLLFEHVEDIFYKRWPEGLKPLIDASTGRNLPPMLAVSILRATSRAKKSPEVAPAWAALCSETYQRLCADGESMPASRIMRGMLPI</sequence>